<dbReference type="AlphaFoldDB" id="A0A6A0B705"/>
<accession>A0A6A0B705</accession>
<protein>
    <recommendedName>
        <fullName evidence="3">Cystathionine beta-lyase</fullName>
    </recommendedName>
</protein>
<gene>
    <name evidence="1" type="primary">ygbD</name>
    <name evidence="1" type="ORF">Hs20B_16070</name>
</gene>
<dbReference type="EMBL" id="BLLH01000010">
    <property type="protein sequence ID" value="GFH41209.1"/>
    <property type="molecule type" value="Genomic_DNA"/>
</dbReference>
<dbReference type="RefSeq" id="WP_172357447.1">
    <property type="nucleotide sequence ID" value="NZ_BLLH01000010.1"/>
</dbReference>
<evidence type="ECO:0000313" key="2">
    <source>
        <dbReference type="Proteomes" id="UP000475928"/>
    </source>
</evidence>
<evidence type="ECO:0000313" key="1">
    <source>
        <dbReference type="EMBL" id="GFH41209.1"/>
    </source>
</evidence>
<comment type="caution">
    <text evidence="1">The sequence shown here is derived from an EMBL/GenBank/DDBJ whole genome shotgun (WGS) entry which is preliminary data.</text>
</comment>
<proteinExistence type="predicted"/>
<name>A0A6A0B705_9LACT</name>
<reference evidence="1 2" key="1">
    <citation type="submission" date="2020-02" db="EMBL/GenBank/DDBJ databases">
        <title>Draft genome sequence of Lactococcus sp. Hs20B0-1.</title>
        <authorList>
            <person name="Noda S."/>
            <person name="Yuki M."/>
            <person name="Ohkuma M."/>
        </authorList>
    </citation>
    <scope>NUCLEOTIDE SEQUENCE [LARGE SCALE GENOMIC DNA]</scope>
    <source>
        <strain evidence="1 2">Hs20B0-1</strain>
    </source>
</reference>
<organism evidence="1 2">
    <name type="scientific">Pseudolactococcus insecticola</name>
    <dbReference type="NCBI Taxonomy" id="2709158"/>
    <lineage>
        <taxon>Bacteria</taxon>
        <taxon>Bacillati</taxon>
        <taxon>Bacillota</taxon>
        <taxon>Bacilli</taxon>
        <taxon>Lactobacillales</taxon>
        <taxon>Streptococcaceae</taxon>
        <taxon>Pseudolactococcus</taxon>
    </lineage>
</organism>
<sequence>MDYVELAIKSGGFMAMDRVLLENRLATLTSHAEKLAYIMPPASVINAYFAEIYQKQGPEAATDYFLDLSTTFDNFTSQPSFALEGAQALPVFRFIRLNLSGKSYGFAFENASGIARVFSESDDEKITDELLFEIAQVFPHDVVSSDGETIKLEKIKFQPFSNPSELSILTTQTENDNYFKIATLNKEDGLKHYNQMINSGEAAEKMVQFKDREFLLYLRK</sequence>
<evidence type="ECO:0008006" key="3">
    <source>
        <dbReference type="Google" id="ProtNLM"/>
    </source>
</evidence>
<keyword evidence="2" id="KW-1185">Reference proteome</keyword>
<dbReference type="Proteomes" id="UP000475928">
    <property type="component" value="Unassembled WGS sequence"/>
</dbReference>